<keyword evidence="3" id="KW-1185">Reference proteome</keyword>
<feature type="compositionally biased region" description="Polar residues" evidence="1">
    <location>
        <begin position="51"/>
        <end position="63"/>
    </location>
</feature>
<sequence length="173" mass="19805">MLENHHARGHKPSCISTKHRKKLHRMIGTTQQRLNTTTGAKEYYKSGLSFPGSTRSASITAEEQQGPRLKERHVPHGNQHPKTKPHAKEIGDDTKDPIHVVRIRFQRSIPARTISSTSQKQYHSRSWGPKQSIQNLQQFWPIQKSGRRQTAASILQTNHALNTQPGFFHKKKQ</sequence>
<dbReference type="Proteomes" id="UP001279734">
    <property type="component" value="Unassembled WGS sequence"/>
</dbReference>
<protein>
    <submittedName>
        <fullName evidence="2">Uncharacterized protein</fullName>
    </submittedName>
</protein>
<feature type="compositionally biased region" description="Basic residues" evidence="1">
    <location>
        <begin position="75"/>
        <end position="85"/>
    </location>
</feature>
<feature type="compositionally biased region" description="Polar residues" evidence="1">
    <location>
        <begin position="148"/>
        <end position="165"/>
    </location>
</feature>
<evidence type="ECO:0000313" key="3">
    <source>
        <dbReference type="Proteomes" id="UP001279734"/>
    </source>
</evidence>
<feature type="region of interest" description="Disordered" evidence="1">
    <location>
        <begin position="1"/>
        <end position="20"/>
    </location>
</feature>
<feature type="compositionally biased region" description="Basic residues" evidence="1">
    <location>
        <begin position="7"/>
        <end position="20"/>
    </location>
</feature>
<evidence type="ECO:0000313" key="2">
    <source>
        <dbReference type="EMBL" id="GMH30451.1"/>
    </source>
</evidence>
<gene>
    <name evidence="2" type="ORF">Nepgr_032294</name>
</gene>
<dbReference type="EMBL" id="BSYO01000038">
    <property type="protein sequence ID" value="GMH30451.1"/>
    <property type="molecule type" value="Genomic_DNA"/>
</dbReference>
<reference evidence="2" key="1">
    <citation type="submission" date="2023-05" db="EMBL/GenBank/DDBJ databases">
        <title>Nepenthes gracilis genome sequencing.</title>
        <authorList>
            <person name="Fukushima K."/>
        </authorList>
    </citation>
    <scope>NUCLEOTIDE SEQUENCE</scope>
    <source>
        <strain evidence="2">SING2019-196</strain>
    </source>
</reference>
<dbReference type="AlphaFoldDB" id="A0AAD3Y865"/>
<accession>A0AAD3Y865</accession>
<proteinExistence type="predicted"/>
<feature type="region of interest" description="Disordered" evidence="1">
    <location>
        <begin position="147"/>
        <end position="173"/>
    </location>
</feature>
<feature type="region of interest" description="Disordered" evidence="1">
    <location>
        <begin position="48"/>
        <end position="92"/>
    </location>
</feature>
<comment type="caution">
    <text evidence="2">The sequence shown here is derived from an EMBL/GenBank/DDBJ whole genome shotgun (WGS) entry which is preliminary data.</text>
</comment>
<organism evidence="2 3">
    <name type="scientific">Nepenthes gracilis</name>
    <name type="common">Slender pitcher plant</name>
    <dbReference type="NCBI Taxonomy" id="150966"/>
    <lineage>
        <taxon>Eukaryota</taxon>
        <taxon>Viridiplantae</taxon>
        <taxon>Streptophyta</taxon>
        <taxon>Embryophyta</taxon>
        <taxon>Tracheophyta</taxon>
        <taxon>Spermatophyta</taxon>
        <taxon>Magnoliopsida</taxon>
        <taxon>eudicotyledons</taxon>
        <taxon>Gunneridae</taxon>
        <taxon>Pentapetalae</taxon>
        <taxon>Caryophyllales</taxon>
        <taxon>Nepenthaceae</taxon>
        <taxon>Nepenthes</taxon>
    </lineage>
</organism>
<evidence type="ECO:0000256" key="1">
    <source>
        <dbReference type="SAM" id="MobiDB-lite"/>
    </source>
</evidence>
<name>A0AAD3Y865_NEPGR</name>